<gene>
    <name evidence="1" type="ORF">CPY51_27440</name>
</gene>
<dbReference type="AlphaFoldDB" id="A0A2W4E9Q4"/>
<evidence type="ECO:0000313" key="2">
    <source>
        <dbReference type="Proteomes" id="UP000248925"/>
    </source>
</evidence>
<keyword evidence="2" id="KW-1185">Reference proteome</keyword>
<evidence type="ECO:0000313" key="1">
    <source>
        <dbReference type="EMBL" id="PZM08943.1"/>
    </source>
</evidence>
<reference evidence="1 2" key="1">
    <citation type="journal article" date="2018" name="Sci. Rep.">
        <title>Rhizobium tumorigenes sp. nov., a novel plant tumorigenic bacterium isolated from cane gall tumors on thornless blackberry.</title>
        <authorList>
            <person name="Kuzmanovi N."/>
            <person name="Smalla K."/>
            <person name="Gronow S."/>
            <person name="PuBawska J."/>
        </authorList>
    </citation>
    <scope>NUCLEOTIDE SEQUENCE [LARGE SCALE GENOMIC DNA]</scope>
    <source>
        <strain evidence="1 2">CCBAU 85046</strain>
    </source>
</reference>
<protein>
    <submittedName>
        <fullName evidence="1">Uncharacterized protein</fullName>
    </submittedName>
</protein>
<sequence length="191" mass="21267">MAGLIVAPAKGLNLVGACKEFLTEMAALIEVTRYARGSAWKFGFLARRGVSYFLHSDHRSPRGYNGQTIDMKTGVCRRPDLTAIAFAAEHFQKNSSMGVYVGAADPIDEIAKRFYAAFPTEAVPEFCQISFDRPTDDQPDNSMREYTNLIFVGFSERPQQGKWGELANMGLDHALPAFSSHWCSRRIYLSG</sequence>
<dbReference type="Proteomes" id="UP000248925">
    <property type="component" value="Unassembled WGS sequence"/>
</dbReference>
<accession>A0A2W4E9Q4</accession>
<dbReference type="OrthoDB" id="8382854at2"/>
<name>A0A2W4E9Q4_9HYPH</name>
<comment type="caution">
    <text evidence="1">The sequence shown here is derived from an EMBL/GenBank/DDBJ whole genome shotgun (WGS) entry which is preliminary data.</text>
</comment>
<proteinExistence type="predicted"/>
<dbReference type="RefSeq" id="WP_146260179.1">
    <property type="nucleotide sequence ID" value="NZ_PCDP01000064.1"/>
</dbReference>
<organism evidence="1 2">
    <name type="scientific">Rhizobium tubonense</name>
    <dbReference type="NCBI Taxonomy" id="484088"/>
    <lineage>
        <taxon>Bacteria</taxon>
        <taxon>Pseudomonadati</taxon>
        <taxon>Pseudomonadota</taxon>
        <taxon>Alphaproteobacteria</taxon>
        <taxon>Hyphomicrobiales</taxon>
        <taxon>Rhizobiaceae</taxon>
        <taxon>Rhizobium/Agrobacterium group</taxon>
        <taxon>Rhizobium</taxon>
    </lineage>
</organism>
<dbReference type="EMBL" id="PCDP01000064">
    <property type="protein sequence ID" value="PZM08943.1"/>
    <property type="molecule type" value="Genomic_DNA"/>
</dbReference>